<dbReference type="SUPFAM" id="SSF101908">
    <property type="entry name" value="Putative isomerase YbhE"/>
    <property type="match status" value="1"/>
</dbReference>
<keyword evidence="3" id="KW-1185">Reference proteome</keyword>
<dbReference type="Proteomes" id="UP000011087">
    <property type="component" value="Unassembled WGS sequence"/>
</dbReference>
<dbReference type="PANTHER" id="PTHR13211">
    <property type="entry name" value="TELOMERASE CAJAL BODY PROTEIN 1"/>
    <property type="match status" value="1"/>
</dbReference>
<organism evidence="1">
    <name type="scientific">Guillardia theta (strain CCMP2712)</name>
    <name type="common">Cryptophyte</name>
    <dbReference type="NCBI Taxonomy" id="905079"/>
    <lineage>
        <taxon>Eukaryota</taxon>
        <taxon>Cryptophyceae</taxon>
        <taxon>Pyrenomonadales</taxon>
        <taxon>Geminigeraceae</taxon>
        <taxon>Guillardia</taxon>
    </lineage>
</organism>
<accession>L1JQF6</accession>
<proteinExistence type="predicted"/>
<dbReference type="RefSeq" id="XP_005837677.1">
    <property type="nucleotide sequence ID" value="XM_005837620.1"/>
</dbReference>
<dbReference type="OMA" id="ICILEGQ"/>
<dbReference type="EMBL" id="JH992977">
    <property type="protein sequence ID" value="EKX50697.1"/>
    <property type="molecule type" value="Genomic_DNA"/>
</dbReference>
<evidence type="ECO:0000313" key="1">
    <source>
        <dbReference type="EMBL" id="EKX50697.1"/>
    </source>
</evidence>
<protein>
    <submittedName>
        <fullName evidence="1 2">Uncharacterized protein</fullName>
    </submittedName>
</protein>
<dbReference type="HOGENOM" id="CLU_022731_0_1_1"/>
<dbReference type="AlphaFoldDB" id="L1JQF6"/>
<name>L1JQF6_GUITC</name>
<reference evidence="1 3" key="1">
    <citation type="journal article" date="2012" name="Nature">
        <title>Algal genomes reveal evolutionary mosaicism and the fate of nucleomorphs.</title>
        <authorList>
            <consortium name="DOE Joint Genome Institute"/>
            <person name="Curtis B.A."/>
            <person name="Tanifuji G."/>
            <person name="Burki F."/>
            <person name="Gruber A."/>
            <person name="Irimia M."/>
            <person name="Maruyama S."/>
            <person name="Arias M.C."/>
            <person name="Ball S.G."/>
            <person name="Gile G.H."/>
            <person name="Hirakawa Y."/>
            <person name="Hopkins J.F."/>
            <person name="Kuo A."/>
            <person name="Rensing S.A."/>
            <person name="Schmutz J."/>
            <person name="Symeonidi A."/>
            <person name="Elias M."/>
            <person name="Eveleigh R.J."/>
            <person name="Herman E.K."/>
            <person name="Klute M.J."/>
            <person name="Nakayama T."/>
            <person name="Obornik M."/>
            <person name="Reyes-Prieto A."/>
            <person name="Armbrust E.V."/>
            <person name="Aves S.J."/>
            <person name="Beiko R.G."/>
            <person name="Coutinho P."/>
            <person name="Dacks J.B."/>
            <person name="Durnford D.G."/>
            <person name="Fast N.M."/>
            <person name="Green B.R."/>
            <person name="Grisdale C.J."/>
            <person name="Hempel F."/>
            <person name="Henrissat B."/>
            <person name="Hoppner M.P."/>
            <person name="Ishida K."/>
            <person name="Kim E."/>
            <person name="Koreny L."/>
            <person name="Kroth P.G."/>
            <person name="Liu Y."/>
            <person name="Malik S.B."/>
            <person name="Maier U.G."/>
            <person name="McRose D."/>
            <person name="Mock T."/>
            <person name="Neilson J.A."/>
            <person name="Onodera N.T."/>
            <person name="Poole A.M."/>
            <person name="Pritham E.J."/>
            <person name="Richards T.A."/>
            <person name="Rocap G."/>
            <person name="Roy S.W."/>
            <person name="Sarai C."/>
            <person name="Schaack S."/>
            <person name="Shirato S."/>
            <person name="Slamovits C.H."/>
            <person name="Spencer D.F."/>
            <person name="Suzuki S."/>
            <person name="Worden A.Z."/>
            <person name="Zauner S."/>
            <person name="Barry K."/>
            <person name="Bell C."/>
            <person name="Bharti A.K."/>
            <person name="Crow J.A."/>
            <person name="Grimwood J."/>
            <person name="Kramer R."/>
            <person name="Lindquist E."/>
            <person name="Lucas S."/>
            <person name="Salamov A."/>
            <person name="McFadden G.I."/>
            <person name="Lane C.E."/>
            <person name="Keeling P.J."/>
            <person name="Gray M.W."/>
            <person name="Grigoriev I.V."/>
            <person name="Archibald J.M."/>
        </authorList>
    </citation>
    <scope>NUCLEOTIDE SEQUENCE</scope>
    <source>
        <strain evidence="1 3">CCMP2712</strain>
    </source>
</reference>
<dbReference type="PANTHER" id="PTHR13211:SF0">
    <property type="entry name" value="TELOMERASE CAJAL BODY PROTEIN 1"/>
    <property type="match status" value="1"/>
</dbReference>
<dbReference type="InterPro" id="IPR015943">
    <property type="entry name" value="WD40/YVTN_repeat-like_dom_sf"/>
</dbReference>
<dbReference type="Pfam" id="PF00400">
    <property type="entry name" value="WD40"/>
    <property type="match status" value="2"/>
</dbReference>
<dbReference type="SMART" id="SM00320">
    <property type="entry name" value="WD40"/>
    <property type="match status" value="4"/>
</dbReference>
<dbReference type="EnsemblProtists" id="EKX50697">
    <property type="protein sequence ID" value="EKX50697"/>
    <property type="gene ID" value="GUITHDRAFT_134835"/>
</dbReference>
<evidence type="ECO:0000313" key="2">
    <source>
        <dbReference type="EnsemblProtists" id="EKX50697"/>
    </source>
</evidence>
<dbReference type="GeneID" id="17307701"/>
<dbReference type="PaxDb" id="55529-EKX50697"/>
<reference evidence="3" key="2">
    <citation type="submission" date="2012-11" db="EMBL/GenBank/DDBJ databases">
        <authorList>
            <person name="Kuo A."/>
            <person name="Curtis B.A."/>
            <person name="Tanifuji G."/>
            <person name="Burki F."/>
            <person name="Gruber A."/>
            <person name="Irimia M."/>
            <person name="Maruyama S."/>
            <person name="Arias M.C."/>
            <person name="Ball S.G."/>
            <person name="Gile G.H."/>
            <person name="Hirakawa Y."/>
            <person name="Hopkins J.F."/>
            <person name="Rensing S.A."/>
            <person name="Schmutz J."/>
            <person name="Symeonidi A."/>
            <person name="Elias M."/>
            <person name="Eveleigh R.J."/>
            <person name="Herman E.K."/>
            <person name="Klute M.J."/>
            <person name="Nakayama T."/>
            <person name="Obornik M."/>
            <person name="Reyes-Prieto A."/>
            <person name="Armbrust E.V."/>
            <person name="Aves S.J."/>
            <person name="Beiko R.G."/>
            <person name="Coutinho P."/>
            <person name="Dacks J.B."/>
            <person name="Durnford D.G."/>
            <person name="Fast N.M."/>
            <person name="Green B.R."/>
            <person name="Grisdale C."/>
            <person name="Hempe F."/>
            <person name="Henrissat B."/>
            <person name="Hoppner M.P."/>
            <person name="Ishida K.-I."/>
            <person name="Kim E."/>
            <person name="Koreny L."/>
            <person name="Kroth P.G."/>
            <person name="Liu Y."/>
            <person name="Malik S.-B."/>
            <person name="Maier U.G."/>
            <person name="McRose D."/>
            <person name="Mock T."/>
            <person name="Neilson J.A."/>
            <person name="Onodera N.T."/>
            <person name="Poole A.M."/>
            <person name="Pritham E.J."/>
            <person name="Richards T.A."/>
            <person name="Rocap G."/>
            <person name="Roy S.W."/>
            <person name="Sarai C."/>
            <person name="Schaack S."/>
            <person name="Shirato S."/>
            <person name="Slamovits C.H."/>
            <person name="Spencer D.F."/>
            <person name="Suzuki S."/>
            <person name="Worden A.Z."/>
            <person name="Zauner S."/>
            <person name="Barry K."/>
            <person name="Bell C."/>
            <person name="Bharti A.K."/>
            <person name="Crow J.A."/>
            <person name="Grimwood J."/>
            <person name="Kramer R."/>
            <person name="Lindquist E."/>
            <person name="Lucas S."/>
            <person name="Salamov A."/>
            <person name="McFadden G.I."/>
            <person name="Lane C.E."/>
            <person name="Keeling P.J."/>
            <person name="Gray M.W."/>
            <person name="Grigoriev I.V."/>
            <person name="Archibald J.M."/>
        </authorList>
    </citation>
    <scope>NUCLEOTIDE SEQUENCE</scope>
    <source>
        <strain evidence="3">CCMP2712</strain>
    </source>
</reference>
<sequence>MWAAAKEYQDGKVKNNFLKDVKWSPDGLCVLTSSEDKILRIFEIPQGGEEHASDEQSWDQSRDCLTASLRIQLKNVRRKERRSTSQLGILGCTQVNLRRVVCSAQRDACDRDHPVHVWDAYTGQCRGSYCAYTDAEELSGAGGTERAAAYSIGFDNTSNKLYCGYNNCIRVFDIERPGREHVLQPTFKRANRESTGQRGIISCISFNPDRSGLYAAGSYSRHIALLASPAGKLLYTLNGHRGGVTWLAWSPCGNYLYSGARKDDEILCWDVRNTGDVLFRYERCFDTIKSLQDPEAAAFSSFSSPSQHITSSMLHPYLDLLAAGTGTRLYEEIGDLDSSQMFVEGAEENPFDCALLIWKLTGTDMDHACE</sequence>
<dbReference type="STRING" id="905079.L1JQF6"/>
<dbReference type="InterPro" id="IPR051150">
    <property type="entry name" value="SWT21/TCAB1_mRNA_Telomere"/>
</dbReference>
<evidence type="ECO:0000313" key="3">
    <source>
        <dbReference type="Proteomes" id="UP000011087"/>
    </source>
</evidence>
<dbReference type="InterPro" id="IPR001680">
    <property type="entry name" value="WD40_rpt"/>
</dbReference>
<dbReference type="Gene3D" id="2.130.10.10">
    <property type="entry name" value="YVTN repeat-like/Quinoprotein amine dehydrogenase"/>
    <property type="match status" value="2"/>
</dbReference>
<dbReference type="KEGG" id="gtt:GUITHDRAFT_134835"/>
<dbReference type="eggNOG" id="KOG2919">
    <property type="taxonomic scope" value="Eukaryota"/>
</dbReference>
<dbReference type="OrthoDB" id="239865at2759"/>
<reference evidence="2" key="3">
    <citation type="submission" date="2016-03" db="UniProtKB">
        <authorList>
            <consortium name="EnsemblProtists"/>
        </authorList>
    </citation>
    <scope>IDENTIFICATION</scope>
</reference>
<gene>
    <name evidence="1" type="ORF">GUITHDRAFT_134835</name>
</gene>